<accession>A0A2H3D777</accession>
<dbReference type="OrthoDB" id="3006885at2759"/>
<name>A0A2H3D777_ARMGA</name>
<dbReference type="AlphaFoldDB" id="A0A2H3D777"/>
<reference evidence="2" key="1">
    <citation type="journal article" date="2017" name="Nat. Ecol. Evol.">
        <title>Genome expansion and lineage-specific genetic innovations in the forest pathogenic fungi Armillaria.</title>
        <authorList>
            <person name="Sipos G."/>
            <person name="Prasanna A.N."/>
            <person name="Walter M.C."/>
            <person name="O'Connor E."/>
            <person name="Balint B."/>
            <person name="Krizsan K."/>
            <person name="Kiss B."/>
            <person name="Hess J."/>
            <person name="Varga T."/>
            <person name="Slot J."/>
            <person name="Riley R."/>
            <person name="Boka B."/>
            <person name="Rigling D."/>
            <person name="Barry K."/>
            <person name="Lee J."/>
            <person name="Mihaltcheva S."/>
            <person name="LaButti K."/>
            <person name="Lipzen A."/>
            <person name="Waldron R."/>
            <person name="Moloney N.M."/>
            <person name="Sperisen C."/>
            <person name="Kredics L."/>
            <person name="Vagvoelgyi C."/>
            <person name="Patrignani A."/>
            <person name="Fitzpatrick D."/>
            <person name="Nagy I."/>
            <person name="Doyle S."/>
            <person name="Anderson J.B."/>
            <person name="Grigoriev I.V."/>
            <person name="Gueldener U."/>
            <person name="Muensterkoetter M."/>
            <person name="Nagy L.G."/>
        </authorList>
    </citation>
    <scope>NUCLEOTIDE SEQUENCE [LARGE SCALE GENOMIC DNA]</scope>
    <source>
        <strain evidence="2">Ar21-2</strain>
    </source>
</reference>
<protein>
    <submittedName>
        <fullName evidence="1">Uncharacterized protein</fullName>
    </submittedName>
</protein>
<dbReference type="EMBL" id="KZ293707">
    <property type="protein sequence ID" value="PBK83346.1"/>
    <property type="molecule type" value="Genomic_DNA"/>
</dbReference>
<dbReference type="Proteomes" id="UP000217790">
    <property type="component" value="Unassembled WGS sequence"/>
</dbReference>
<dbReference type="InParanoid" id="A0A2H3D777"/>
<organism evidence="1 2">
    <name type="scientific">Armillaria gallica</name>
    <name type="common">Bulbous honey fungus</name>
    <name type="synonym">Armillaria bulbosa</name>
    <dbReference type="NCBI Taxonomy" id="47427"/>
    <lineage>
        <taxon>Eukaryota</taxon>
        <taxon>Fungi</taxon>
        <taxon>Dikarya</taxon>
        <taxon>Basidiomycota</taxon>
        <taxon>Agaricomycotina</taxon>
        <taxon>Agaricomycetes</taxon>
        <taxon>Agaricomycetidae</taxon>
        <taxon>Agaricales</taxon>
        <taxon>Marasmiineae</taxon>
        <taxon>Physalacriaceae</taxon>
        <taxon>Armillaria</taxon>
    </lineage>
</organism>
<keyword evidence="2" id="KW-1185">Reference proteome</keyword>
<evidence type="ECO:0000313" key="2">
    <source>
        <dbReference type="Proteomes" id="UP000217790"/>
    </source>
</evidence>
<gene>
    <name evidence="1" type="ORF">ARMGADRAFT_1037961</name>
</gene>
<sequence length="329" mass="36718">MGMQVMHNLDSSIVVCNKNQLQSPVPKMLFNLFNTTFTAVEFNVNTSQEHARITECLKELLPTLQRALRQQFTDESKLDFVVYDLIDYGAKNNIPALFSNEHCLLGAVTWVTMGTVANFKVCMSLHPASYRAVGTNGLPDSIFIHDTFIDSVFEYTIDFIVQLLSSASAGNWEVWNQWFWTGCEIDTQNKHSGVPDIGTEADSSGKTSVFRMNTDVKKSQASKGSQVLGSSKESNTIVSSAMNEAPNLTLPSNTPKWAFSAVKLFQHEKVSVEFLCLVEKWIAFEVQENCWDDGGKLSAVDLPNLLQTGLTMCEQKDFNCRLSRVVPTQ</sequence>
<proteinExistence type="predicted"/>
<evidence type="ECO:0000313" key="1">
    <source>
        <dbReference type="EMBL" id="PBK83346.1"/>
    </source>
</evidence>